<accession>A0A520RWT9</accession>
<dbReference type="PANTHER" id="PTHR20883">
    <property type="entry name" value="PHYTANOYL-COA DIOXYGENASE DOMAIN CONTAINING 1"/>
    <property type="match status" value="1"/>
</dbReference>
<dbReference type="GO" id="GO:0005506">
    <property type="term" value="F:iron ion binding"/>
    <property type="evidence" value="ECO:0007669"/>
    <property type="project" value="UniProtKB-ARBA"/>
</dbReference>
<dbReference type="GO" id="GO:0016706">
    <property type="term" value="F:2-oxoglutarate-dependent dioxygenase activity"/>
    <property type="evidence" value="ECO:0007669"/>
    <property type="project" value="UniProtKB-ARBA"/>
</dbReference>
<protein>
    <submittedName>
        <fullName evidence="2">Phytanoyl-CoA dioxygenase family protein</fullName>
    </submittedName>
</protein>
<keyword evidence="2" id="KW-0560">Oxidoreductase</keyword>
<dbReference type="AlphaFoldDB" id="A0A520RWT9"/>
<dbReference type="Pfam" id="PF05721">
    <property type="entry name" value="PhyH"/>
    <property type="match status" value="1"/>
</dbReference>
<reference evidence="2 3" key="1">
    <citation type="submission" date="2019-02" db="EMBL/GenBank/DDBJ databases">
        <title>Prokaryotic population dynamics and viral predation in marine succession experiment using metagenomics: the confinement effect.</title>
        <authorList>
            <person name="Haro-Moreno J.M."/>
            <person name="Rodriguez-Valera F."/>
            <person name="Lopez-Perez M."/>
        </authorList>
    </citation>
    <scope>NUCLEOTIDE SEQUENCE [LARGE SCALE GENOMIC DNA]</scope>
    <source>
        <strain evidence="2">MED-G157</strain>
    </source>
</reference>
<dbReference type="InterPro" id="IPR008775">
    <property type="entry name" value="Phytyl_CoA_dOase-like"/>
</dbReference>
<comment type="cofactor">
    <cofactor evidence="1">
        <name>Fe(2+)</name>
        <dbReference type="ChEBI" id="CHEBI:29033"/>
    </cofactor>
</comment>
<keyword evidence="2" id="KW-0223">Dioxygenase</keyword>
<evidence type="ECO:0000313" key="3">
    <source>
        <dbReference type="Proteomes" id="UP000316199"/>
    </source>
</evidence>
<sequence>MANFLKRDREAFWRDGFFILRGLVPEKECMGLRDIAQEHLAKQLAPIEYEVDVQYPGAPKNPDAEGGKTSRRLLQAFSRHKKFRDWAQAEQIGSILKTLFGSAAISLTQCHHNCIMTKQPGYSSETLWHQDNRYWCFDEDNLISVWLSLGIEEDENGCLRVIKGSHREKFGSDRFNEAQFLRADLAANNELVQESIPVELAIGDVLFFHSRLLHAAGRNLTKEAKLSLVFTYHTEENYPVANTRSARLPDIALEY</sequence>
<dbReference type="Gene3D" id="2.60.120.620">
    <property type="entry name" value="q2cbj1_9rhob like domain"/>
    <property type="match status" value="1"/>
</dbReference>
<proteinExistence type="predicted"/>
<name>A0A520RWT9_9GAMM</name>
<dbReference type="SUPFAM" id="SSF51197">
    <property type="entry name" value="Clavaminate synthase-like"/>
    <property type="match status" value="1"/>
</dbReference>
<dbReference type="PANTHER" id="PTHR20883:SF48">
    <property type="entry name" value="ECTOINE DIOXYGENASE"/>
    <property type="match status" value="1"/>
</dbReference>
<organism evidence="2 3">
    <name type="scientific">OM182 bacterium</name>
    <dbReference type="NCBI Taxonomy" id="2510334"/>
    <lineage>
        <taxon>Bacteria</taxon>
        <taxon>Pseudomonadati</taxon>
        <taxon>Pseudomonadota</taxon>
        <taxon>Gammaproteobacteria</taxon>
        <taxon>OMG group</taxon>
        <taxon>OM182 clade</taxon>
    </lineage>
</organism>
<comment type="caution">
    <text evidence="2">The sequence shown here is derived from an EMBL/GenBank/DDBJ whole genome shotgun (WGS) entry which is preliminary data.</text>
</comment>
<evidence type="ECO:0000313" key="2">
    <source>
        <dbReference type="EMBL" id="RZO74658.1"/>
    </source>
</evidence>
<evidence type="ECO:0000256" key="1">
    <source>
        <dbReference type="ARBA" id="ARBA00001954"/>
    </source>
</evidence>
<dbReference type="EMBL" id="SHAG01000068">
    <property type="protein sequence ID" value="RZO74658.1"/>
    <property type="molecule type" value="Genomic_DNA"/>
</dbReference>
<gene>
    <name evidence="2" type="ORF">EVA68_08670</name>
</gene>
<dbReference type="Proteomes" id="UP000316199">
    <property type="component" value="Unassembled WGS sequence"/>
</dbReference>